<name>C7BVD3_9CAUD</name>
<proteinExistence type="predicted"/>
<dbReference type="Proteomes" id="UP000001515">
    <property type="component" value="Segment"/>
</dbReference>
<dbReference type="EMBL" id="FM207411">
    <property type="protein sequence ID" value="CAR63362.1"/>
    <property type="molecule type" value="Genomic_DNA"/>
</dbReference>
<sequence length="95" mass="10124">MHGEAEVHGTVQVGRGFGLAQSGAGDGEIVHATIISTGSDGFRAMVDSASVGTISLCFQSLKWCKIINNLNLTSELRCNNLACRFQLFCFSLLSN</sequence>
<reference evidence="1 2" key="1">
    <citation type="journal article" date="2009" name="Environ. Microbiol.">
        <title>Comparative genomics of marine cyanomyoviruses reveals the widespread occurrence of Synechococcus host genes localized to a hyperplastic region: implications for mechanisms of cyanophage evolution.</title>
        <authorList>
            <person name="Millard A.D."/>
            <person name="Zwirglmaier K."/>
            <person name="Downey M.J."/>
            <person name="Mann N.H."/>
            <person name="Scanlan D.J."/>
        </authorList>
    </citation>
    <scope>NUCLEOTIDE SEQUENCE</scope>
</reference>
<evidence type="ECO:0000313" key="2">
    <source>
        <dbReference type="Proteomes" id="UP000001515"/>
    </source>
</evidence>
<gene>
    <name evidence="1" type="ORF">SRSM4_165</name>
</gene>
<dbReference type="KEGG" id="vg:8303372"/>
<dbReference type="RefSeq" id="YP_003097399.1">
    <property type="nucleotide sequence ID" value="NC_013085.1"/>
</dbReference>
<keyword evidence="2" id="KW-1185">Reference proteome</keyword>
<accession>C7BVD3</accession>
<dbReference type="GeneID" id="8303372"/>
<organism evidence="1 2">
    <name type="scientific">Synechococcus phage S-RSM4</name>
    <dbReference type="NCBI Taxonomy" id="555387"/>
    <lineage>
        <taxon>Viruses</taxon>
        <taxon>Duplodnaviria</taxon>
        <taxon>Heunggongvirae</taxon>
        <taxon>Uroviricota</taxon>
        <taxon>Caudoviricetes</taxon>
        <taxon>Pantevenvirales</taxon>
        <taxon>Kyanoviridae</taxon>
        <taxon>Gibbetvirus</taxon>
        <taxon>Gibbetvirus rsm4</taxon>
    </lineage>
</organism>
<evidence type="ECO:0000313" key="1">
    <source>
        <dbReference type="EMBL" id="CAR63362.1"/>
    </source>
</evidence>
<protein>
    <submittedName>
        <fullName evidence="1">Uncharacterized protein</fullName>
    </submittedName>
</protein>